<dbReference type="EMBL" id="CP017448">
    <property type="protein sequence ID" value="AOV17300.1"/>
    <property type="molecule type" value="Genomic_DNA"/>
</dbReference>
<dbReference type="InterPro" id="IPR029014">
    <property type="entry name" value="NiFe-Hase_large"/>
</dbReference>
<dbReference type="RefSeq" id="WP_070072853.1">
    <property type="nucleotide sequence ID" value="NZ_CP017448.1"/>
</dbReference>
<accession>A0A1D8K8N6</accession>
<evidence type="ECO:0000259" key="4">
    <source>
        <dbReference type="Pfam" id="PF00329"/>
    </source>
</evidence>
<dbReference type="Pfam" id="PF00374">
    <property type="entry name" value="NiFeSe_Hases"/>
    <property type="match status" value="1"/>
</dbReference>
<dbReference type="Proteomes" id="UP000095342">
    <property type="component" value="Chromosome"/>
</dbReference>
<dbReference type="KEGG" id="aaeo:BJI67_09685"/>
<dbReference type="InterPro" id="IPR037232">
    <property type="entry name" value="NADH_quin_OxRdtase_su_C/D-like"/>
</dbReference>
<dbReference type="Gene3D" id="3.30.460.80">
    <property type="entry name" value="NADH:ubiquinone oxidoreductase, 30kDa subunit"/>
    <property type="match status" value="1"/>
</dbReference>
<dbReference type="SUPFAM" id="SSF143243">
    <property type="entry name" value="Nqo5-like"/>
    <property type="match status" value="1"/>
</dbReference>
<dbReference type="Gene3D" id="1.10.645.10">
    <property type="entry name" value="Cytochrome-c3 Hydrogenase, chain B"/>
    <property type="match status" value="1"/>
</dbReference>
<reference evidence="6 7" key="1">
    <citation type="submission" date="2016-09" db="EMBL/GenBank/DDBJ databases">
        <title>Acidihalobacter prosperus V6 (DSM14174).</title>
        <authorList>
            <person name="Khaleque H.N."/>
            <person name="Ramsay J.P."/>
            <person name="Murphy R.J.T."/>
            <person name="Kaksonen A.H."/>
            <person name="Boxall N.J."/>
            <person name="Watkin E.L.J."/>
        </authorList>
    </citation>
    <scope>NUCLEOTIDE SEQUENCE [LARGE SCALE GENOMIC DNA]</scope>
    <source>
        <strain evidence="6 7">V6</strain>
    </source>
</reference>
<keyword evidence="3" id="KW-0460">Magnesium</keyword>
<protein>
    <submittedName>
        <fullName evidence="6">Hydrogenase</fullName>
    </submittedName>
</protein>
<keyword evidence="7" id="KW-1185">Reference proteome</keyword>
<dbReference type="PANTHER" id="PTHR43485">
    <property type="entry name" value="HYDROGENASE-4 COMPONENT G"/>
    <property type="match status" value="1"/>
</dbReference>
<dbReference type="Pfam" id="PF00346">
    <property type="entry name" value="Complex1_49kDa"/>
    <property type="match status" value="1"/>
</dbReference>
<feature type="domain" description="NADH-quinone oxidoreductase subunit D" evidence="5">
    <location>
        <begin position="283"/>
        <end position="448"/>
    </location>
</feature>
<keyword evidence="2" id="KW-0520">NAD</keyword>
<dbReference type="GO" id="GO:0008137">
    <property type="term" value="F:NADH dehydrogenase (ubiquinone) activity"/>
    <property type="evidence" value="ECO:0007669"/>
    <property type="project" value="InterPro"/>
</dbReference>
<dbReference type="GO" id="GO:0016651">
    <property type="term" value="F:oxidoreductase activity, acting on NAD(P)H"/>
    <property type="evidence" value="ECO:0007669"/>
    <property type="project" value="InterPro"/>
</dbReference>
<dbReference type="GO" id="GO:0051287">
    <property type="term" value="F:NAD binding"/>
    <property type="evidence" value="ECO:0007669"/>
    <property type="project" value="InterPro"/>
</dbReference>
<dbReference type="Pfam" id="PF00329">
    <property type="entry name" value="Complex1_30kDa"/>
    <property type="match status" value="1"/>
</dbReference>
<evidence type="ECO:0000256" key="2">
    <source>
        <dbReference type="ARBA" id="ARBA00023027"/>
    </source>
</evidence>
<dbReference type="GO" id="GO:0016151">
    <property type="term" value="F:nickel cation binding"/>
    <property type="evidence" value="ECO:0007669"/>
    <property type="project" value="InterPro"/>
</dbReference>
<feature type="domain" description="NADH:ubiquinone oxidoreductase 30kDa subunit" evidence="4">
    <location>
        <begin position="55"/>
        <end position="143"/>
    </location>
</feature>
<dbReference type="InterPro" id="IPR001135">
    <property type="entry name" value="NADH_Q_OxRdtase_suD"/>
</dbReference>
<dbReference type="SUPFAM" id="SSF56762">
    <property type="entry name" value="HydB/Nqo4-like"/>
    <property type="match status" value="1"/>
</dbReference>
<evidence type="ECO:0000256" key="3">
    <source>
        <dbReference type="PIRSR" id="PIRSR601501-1"/>
    </source>
</evidence>
<feature type="binding site" evidence="3">
    <location>
        <position position="211"/>
    </location>
    <ligand>
        <name>Mg(2+)</name>
        <dbReference type="ChEBI" id="CHEBI:18420"/>
    </ligand>
</feature>
<name>A0A1D8K8N6_9GAMM</name>
<gene>
    <name evidence="6" type="ORF">BJI67_09685</name>
</gene>
<dbReference type="AlphaFoldDB" id="A0A1D8K8N6"/>
<dbReference type="InterPro" id="IPR001501">
    <property type="entry name" value="Ni-dep_hyd_lsu"/>
</dbReference>
<keyword evidence="3" id="KW-0479">Metal-binding</keyword>
<evidence type="ECO:0000313" key="7">
    <source>
        <dbReference type="Proteomes" id="UP000095342"/>
    </source>
</evidence>
<keyword evidence="1" id="KW-0560">Oxidoreductase</keyword>
<evidence type="ECO:0000259" key="5">
    <source>
        <dbReference type="Pfam" id="PF00346"/>
    </source>
</evidence>
<proteinExistence type="predicted"/>
<evidence type="ECO:0000256" key="1">
    <source>
        <dbReference type="ARBA" id="ARBA00023002"/>
    </source>
</evidence>
<organism evidence="6 7">
    <name type="scientific">Acidihalobacter aeolianus</name>
    <dbReference type="NCBI Taxonomy" id="2792603"/>
    <lineage>
        <taxon>Bacteria</taxon>
        <taxon>Pseudomonadati</taxon>
        <taxon>Pseudomonadota</taxon>
        <taxon>Gammaproteobacteria</taxon>
        <taxon>Chromatiales</taxon>
        <taxon>Ectothiorhodospiraceae</taxon>
        <taxon>Acidihalobacter</taxon>
    </lineage>
</organism>
<dbReference type="GO" id="GO:0048038">
    <property type="term" value="F:quinone binding"/>
    <property type="evidence" value="ECO:0007669"/>
    <property type="project" value="InterPro"/>
</dbReference>
<dbReference type="InterPro" id="IPR001268">
    <property type="entry name" value="NADH_UbQ_OxRdtase_30kDa_su"/>
</dbReference>
<sequence>MTRFAWLPEFETRLQTAGIAAHAEKEAPPARALRVAPAEWGLAATVAAQYGCRWAGMWAEADEARMRLYCVLDYAGDPLLLSAEAPLETPEFTSQTPHFPAADRMERHARDLFGVIFTDHPDPRRWTRHRAWPEHWHPLHPDQAGDSPAPGRTPADVDYPFAPVHGNGVFEIPVGPVHAGIIEPGHFRFHAAGEPVLKLEERLGYVHKGIERLAVGRDPAALARLAARVSGDSTVAHTWAACQAMEGVTGVEVPPRALALRGLLAERERVANHLGDIGAICNDVGFAFAHVQTARLRERWQRRSRECFGHRLLMDTLIPGGVARDLAAAGRDALRADHVALRREIGPLFDIIDDHPPLDDRLVGTGVLSREHARALGCTGYLGKASGCNFDLRRDAPYAPYDTLEVPVVTDSEGDTAARVRVRMAEVLASLDLMDQLLDAMPSGETAAPLPTPPPDAIGLGRVEGWRGETLAWVRFDDEGRIARYFPRDPSWFYWPALERLIMGEIVPDFPVCNKSVNGSYSGVDL</sequence>
<evidence type="ECO:0000313" key="6">
    <source>
        <dbReference type="EMBL" id="AOV17300.1"/>
    </source>
</evidence>
<dbReference type="PANTHER" id="PTHR43485:SF1">
    <property type="entry name" value="FORMATE HYDROGENLYASE SUBUNIT 5-RELATED"/>
    <property type="match status" value="1"/>
</dbReference>
<dbReference type="InterPro" id="IPR052197">
    <property type="entry name" value="ComplexI_49kDa-like"/>
</dbReference>